<keyword evidence="2" id="KW-1185">Reference proteome</keyword>
<proteinExistence type="predicted"/>
<evidence type="ECO:0000313" key="1">
    <source>
        <dbReference type="EMBL" id="CAH1394223.1"/>
    </source>
</evidence>
<dbReference type="InterPro" id="IPR021109">
    <property type="entry name" value="Peptidase_aspartic_dom_sf"/>
</dbReference>
<sequence>MERRTDQYKEVAADPVSSIRDLKSRELNNLSTLSLAEDRLYITLSAGKINLPALIDTGASHSYISSLGLSSLHQEHITLTSVTSYLVAVASGAS</sequence>
<evidence type="ECO:0000313" key="2">
    <source>
        <dbReference type="Proteomes" id="UP001152798"/>
    </source>
</evidence>
<protein>
    <submittedName>
        <fullName evidence="1">Uncharacterized protein</fullName>
    </submittedName>
</protein>
<dbReference type="PROSITE" id="PS00141">
    <property type="entry name" value="ASP_PROTEASE"/>
    <property type="match status" value="1"/>
</dbReference>
<reference evidence="1" key="1">
    <citation type="submission" date="2022-01" db="EMBL/GenBank/DDBJ databases">
        <authorList>
            <person name="King R."/>
        </authorList>
    </citation>
    <scope>NUCLEOTIDE SEQUENCE</scope>
</reference>
<dbReference type="GO" id="GO:0006508">
    <property type="term" value="P:proteolysis"/>
    <property type="evidence" value="ECO:0007669"/>
    <property type="project" value="InterPro"/>
</dbReference>
<dbReference type="Proteomes" id="UP001152798">
    <property type="component" value="Chromosome 2"/>
</dbReference>
<name>A0A9P0ED30_NEZVI</name>
<dbReference type="SUPFAM" id="SSF50630">
    <property type="entry name" value="Acid proteases"/>
    <property type="match status" value="1"/>
</dbReference>
<dbReference type="AlphaFoldDB" id="A0A9P0ED30"/>
<dbReference type="InterPro" id="IPR001969">
    <property type="entry name" value="Aspartic_peptidase_AS"/>
</dbReference>
<dbReference type="GO" id="GO:0004190">
    <property type="term" value="F:aspartic-type endopeptidase activity"/>
    <property type="evidence" value="ECO:0007669"/>
    <property type="project" value="InterPro"/>
</dbReference>
<gene>
    <name evidence="1" type="ORF">NEZAVI_LOCUS4757</name>
</gene>
<accession>A0A9P0ED30</accession>
<dbReference type="EMBL" id="OV725078">
    <property type="protein sequence ID" value="CAH1394223.1"/>
    <property type="molecule type" value="Genomic_DNA"/>
</dbReference>
<organism evidence="1 2">
    <name type="scientific">Nezara viridula</name>
    <name type="common">Southern green stink bug</name>
    <name type="synonym">Cimex viridulus</name>
    <dbReference type="NCBI Taxonomy" id="85310"/>
    <lineage>
        <taxon>Eukaryota</taxon>
        <taxon>Metazoa</taxon>
        <taxon>Ecdysozoa</taxon>
        <taxon>Arthropoda</taxon>
        <taxon>Hexapoda</taxon>
        <taxon>Insecta</taxon>
        <taxon>Pterygota</taxon>
        <taxon>Neoptera</taxon>
        <taxon>Paraneoptera</taxon>
        <taxon>Hemiptera</taxon>
        <taxon>Heteroptera</taxon>
        <taxon>Panheteroptera</taxon>
        <taxon>Pentatomomorpha</taxon>
        <taxon>Pentatomoidea</taxon>
        <taxon>Pentatomidae</taxon>
        <taxon>Pentatominae</taxon>
        <taxon>Nezara</taxon>
    </lineage>
</organism>
<dbReference type="Gene3D" id="2.40.70.10">
    <property type="entry name" value="Acid Proteases"/>
    <property type="match status" value="1"/>
</dbReference>